<comment type="caution">
    <text evidence="3">The sequence shown here is derived from an EMBL/GenBank/DDBJ whole genome shotgun (WGS) entry which is preliminary data.</text>
</comment>
<dbReference type="GO" id="GO:0016810">
    <property type="term" value="F:hydrolase activity, acting on carbon-nitrogen (but not peptide) bonds"/>
    <property type="evidence" value="ECO:0007669"/>
    <property type="project" value="InterPro"/>
</dbReference>
<dbReference type="Pfam" id="PF01979">
    <property type="entry name" value="Amidohydro_1"/>
    <property type="match status" value="1"/>
</dbReference>
<dbReference type="InterPro" id="IPR011042">
    <property type="entry name" value="6-blade_b-propeller_TolB-like"/>
</dbReference>
<dbReference type="Gene3D" id="2.120.10.30">
    <property type="entry name" value="TolB, C-terminal domain"/>
    <property type="match status" value="3"/>
</dbReference>
<dbReference type="Proteomes" id="UP000292695">
    <property type="component" value="Unassembled WGS sequence"/>
</dbReference>
<accession>A0A4R0IQS8</accession>
<dbReference type="EMBL" id="SJKA01000005">
    <property type="protein sequence ID" value="TCC33806.1"/>
    <property type="molecule type" value="Genomic_DNA"/>
</dbReference>
<dbReference type="Pfam" id="PF07676">
    <property type="entry name" value="PD40"/>
    <property type="match status" value="7"/>
</dbReference>
<evidence type="ECO:0000313" key="4">
    <source>
        <dbReference type="Proteomes" id="UP000292695"/>
    </source>
</evidence>
<name>A0A4R0IQS8_9ACTN</name>
<dbReference type="InterPro" id="IPR032466">
    <property type="entry name" value="Metal_Hydrolase"/>
</dbReference>
<protein>
    <submittedName>
        <fullName evidence="3">Amidohydrolase</fullName>
    </submittedName>
</protein>
<dbReference type="PANTHER" id="PTHR36842:SF1">
    <property type="entry name" value="PROTEIN TOLB"/>
    <property type="match status" value="1"/>
</dbReference>
<dbReference type="SUPFAM" id="SSF69304">
    <property type="entry name" value="Tricorn protease N-terminal domain"/>
    <property type="match status" value="1"/>
</dbReference>
<proteinExistence type="inferred from homology"/>
<evidence type="ECO:0000313" key="3">
    <source>
        <dbReference type="EMBL" id="TCC33806.1"/>
    </source>
</evidence>
<gene>
    <name evidence="3" type="ORF">E0H50_15545</name>
</gene>
<dbReference type="InterPro" id="IPR011659">
    <property type="entry name" value="WD40"/>
</dbReference>
<comment type="similarity">
    <text evidence="1">Belongs to the TolB family.</text>
</comment>
<dbReference type="SUPFAM" id="SSF51338">
    <property type="entry name" value="Composite domain of metallo-dependent hydrolases"/>
    <property type="match status" value="1"/>
</dbReference>
<reference evidence="3 4" key="1">
    <citation type="submission" date="2019-02" db="EMBL/GenBank/DDBJ databases">
        <title>Kribbella capetownensis sp. nov. and Kribbella speibonae sp. nov., isolated from soil.</title>
        <authorList>
            <person name="Curtis S.M."/>
            <person name="Norton I."/>
            <person name="Everest G.J."/>
            <person name="Meyers P.R."/>
        </authorList>
    </citation>
    <scope>NUCLEOTIDE SEQUENCE [LARGE SCALE GENOMIC DNA]</scope>
    <source>
        <strain evidence="3 4">DSM 27082</strain>
    </source>
</reference>
<feature type="domain" description="Amidohydrolase-related" evidence="2">
    <location>
        <begin position="821"/>
        <end position="969"/>
    </location>
</feature>
<dbReference type="AlphaFoldDB" id="A0A4R0IQS8"/>
<dbReference type="SUPFAM" id="SSF82171">
    <property type="entry name" value="DPP6 N-terminal domain-like"/>
    <property type="match status" value="1"/>
</dbReference>
<dbReference type="Gene3D" id="2.30.40.10">
    <property type="entry name" value="Urease, subunit C, domain 1"/>
    <property type="match status" value="2"/>
</dbReference>
<sequence length="1025" mass="111179">MQLGGGAAAVGAVQLPATTAEAADPSTGRQAVLTEGTNLMVSVSPDGKWLASDLVTAIWVTPAAGGTSRRLTDDLQDATRPRWSPDGRSIVFQSYRDGNFHLWSIRPDGTGLRQLTSGRYDHREPHFTPDGRSIVFSSDRGSFGDGSNTAGSYGIHRLDLASGTIVALTDTTSEEAEPTVSADGRKIAFTVDTSSIVELDLTSGVRTTIVNNQTGITLFGPSYSPDGTLAYVRLTGPSCDLIVDNQQVSNGQDVFAVPSSWASTDLFYTADGKVHRHRADGGHSVVPFAATVPVTSRRPRPKAPDLESTGKRAVQGIASPTASPDGTWIAFRALNALWLAPTDGRTQPRKVVADGYFNSDPDFSPDGKKLLYASDRDGTADLWLHDLATNTDTKLSGLPGAQTAPRFAPDGKRIAYQDQDGIAWVLDLASGEVRQLTPTLFQPGRVSWSRDGKTLVLAAVKPFSKRFREGTSQLLYVDVASTALEYVEPMPFRSLATRGDDGPVFAPDGKHLAFVVESLLYVAPVDARGRFTGEPRAVTNETTDSPVWLDNDTLLYLNNGRLRTTTGRTVKLDLQYRRATVNQHVTIHAGALWDGRAATLRENVDVVVDGARIAAVRPHTGRADIDASALTVMPGLIDAHNHWHLRGRAWGARQGNLWLAYGITSTRSPGDPVYQMQETREALVSGSLRGPRYFATGEAIDGSRVYYNFMRPTLSVRQLGLELDRVEGLAYDLVKTYVRLPIEYQRRAIAHVHRLGLQLSSHYLYPAEHLGMDGMEHTGATNRLGYSHTVSRLGRAYADVVTLFTRAGLSVTPTLFNSTMAHVDDPSLLTDRRTTTLYPSWEYNALITEVNTAKGPAGVTTRELLRGNVDMVLRIHRGGGLVISGTDTPLDNMAVSLHANLRSMVAGGFTPYEALTTATHNPAKWLALEDKLGVIKPGAQADLSFVTGDPLADIRAAAAVQQVMIAGNLHTVDDLLQPYAAGTRLQPAVHTANAPQPLTRTQAHAHNTQYWWHEPEWLHRACCEG</sequence>
<keyword evidence="3" id="KW-0378">Hydrolase</keyword>
<evidence type="ECO:0000259" key="2">
    <source>
        <dbReference type="Pfam" id="PF01979"/>
    </source>
</evidence>
<organism evidence="3 4">
    <name type="scientific">Kribbella sindirgiensis</name>
    <dbReference type="NCBI Taxonomy" id="1124744"/>
    <lineage>
        <taxon>Bacteria</taxon>
        <taxon>Bacillati</taxon>
        <taxon>Actinomycetota</taxon>
        <taxon>Actinomycetes</taxon>
        <taxon>Propionibacteriales</taxon>
        <taxon>Kribbellaceae</taxon>
        <taxon>Kribbella</taxon>
    </lineage>
</organism>
<evidence type="ECO:0000256" key="1">
    <source>
        <dbReference type="ARBA" id="ARBA00009820"/>
    </source>
</evidence>
<dbReference type="OrthoDB" id="9758793at2"/>
<dbReference type="InterPro" id="IPR006680">
    <property type="entry name" value="Amidohydro-rel"/>
</dbReference>
<dbReference type="InterPro" id="IPR011059">
    <property type="entry name" value="Metal-dep_hydrolase_composite"/>
</dbReference>
<dbReference type="PANTHER" id="PTHR36842">
    <property type="entry name" value="PROTEIN TOLB HOMOLOG"/>
    <property type="match status" value="1"/>
</dbReference>
<dbReference type="SUPFAM" id="SSF51556">
    <property type="entry name" value="Metallo-dependent hydrolases"/>
    <property type="match status" value="1"/>
</dbReference>
<dbReference type="Gene3D" id="3.20.20.140">
    <property type="entry name" value="Metal-dependent hydrolases"/>
    <property type="match status" value="2"/>
</dbReference>
<keyword evidence="4" id="KW-1185">Reference proteome</keyword>